<dbReference type="InterPro" id="IPR001173">
    <property type="entry name" value="Glyco_trans_2-like"/>
</dbReference>
<dbReference type="PANTHER" id="PTHR43630:SF2">
    <property type="entry name" value="GLYCOSYLTRANSFERASE"/>
    <property type="match status" value="1"/>
</dbReference>
<comment type="caution">
    <text evidence="4">The sequence shown here is derived from an EMBL/GenBank/DDBJ whole genome shotgun (WGS) entry which is preliminary data.</text>
</comment>
<feature type="transmembrane region" description="Helical" evidence="1">
    <location>
        <begin position="9"/>
        <end position="27"/>
    </location>
</feature>
<evidence type="ECO:0000256" key="1">
    <source>
        <dbReference type="SAM" id="Phobius"/>
    </source>
</evidence>
<proteinExistence type="predicted"/>
<evidence type="ECO:0000313" key="3">
    <source>
        <dbReference type="EMBL" id="NCN65458.1"/>
    </source>
</evidence>
<dbReference type="EMBL" id="JAACVF010000145">
    <property type="protein sequence ID" value="NCN65458.1"/>
    <property type="molecule type" value="Genomic_DNA"/>
</dbReference>
<feature type="transmembrane region" description="Helical" evidence="1">
    <location>
        <begin position="385"/>
        <end position="409"/>
    </location>
</feature>
<reference evidence="4" key="1">
    <citation type="submission" date="2019-11" db="EMBL/GenBank/DDBJ databases">
        <title>Lipid analysis of CO2-rich subsurface aquifers suggests an autotrophy-based deep biosphere with lysolipids enriched in CPR bacteria.</title>
        <authorList>
            <person name="Probst A.J."/>
            <person name="Elling F.J."/>
            <person name="Castelle C.J."/>
            <person name="Zhu Q."/>
            <person name="Elvert M."/>
            <person name="Birarda G."/>
            <person name="Holman H.-Y."/>
            <person name="Lane K.R."/>
            <person name="Ladd B."/>
            <person name="Ryan M.C."/>
            <person name="Woyke T."/>
            <person name="Hinrichs K.-U."/>
            <person name="Banfield J.F."/>
        </authorList>
    </citation>
    <scope>NUCLEOTIDE SEQUENCE</scope>
    <source>
        <strain evidence="3">CG_2015-01_33_1645</strain>
        <strain evidence="4">CG_2015-04_33_537</strain>
    </source>
</reference>
<feature type="domain" description="Glycosyltransferase 2-like" evidence="2">
    <location>
        <begin position="51"/>
        <end position="215"/>
    </location>
</feature>
<dbReference type="EMBL" id="JAACQH010000048">
    <property type="protein sequence ID" value="NCS91325.1"/>
    <property type="molecule type" value="Genomic_DNA"/>
</dbReference>
<organism evidence="4 5">
    <name type="scientific">Candidatus Altarchaeum hamiconexum</name>
    <dbReference type="NCBI Taxonomy" id="1803513"/>
    <lineage>
        <taxon>Archaea</taxon>
        <taxon>Candidatus Altarchaeota</taxon>
        <taxon>Candidatus Altiarchaeia</taxon>
        <taxon>Candidatus Altarchaeales</taxon>
        <taxon>Candidatus Altarchaeaceae</taxon>
        <taxon>Candidatus Altarchaeum</taxon>
    </lineage>
</organism>
<keyword evidence="1" id="KW-0472">Membrane</keyword>
<accession>A0A8J8CIU3</accession>
<dbReference type="SUPFAM" id="SSF53448">
    <property type="entry name" value="Nucleotide-diphospho-sugar transferases"/>
    <property type="match status" value="1"/>
</dbReference>
<dbReference type="Gene3D" id="3.90.550.10">
    <property type="entry name" value="Spore Coat Polysaccharide Biosynthesis Protein SpsA, Chain A"/>
    <property type="match status" value="1"/>
</dbReference>
<evidence type="ECO:0000313" key="4">
    <source>
        <dbReference type="EMBL" id="NCS91325.1"/>
    </source>
</evidence>
<keyword evidence="1" id="KW-0812">Transmembrane</keyword>
<keyword evidence="1" id="KW-1133">Transmembrane helix</keyword>
<gene>
    <name evidence="4" type="ORF">GW779_02740</name>
    <name evidence="3" type="ORF">GW910_05300</name>
</gene>
<dbReference type="Pfam" id="PF00535">
    <property type="entry name" value="Glycos_transf_2"/>
    <property type="match status" value="1"/>
</dbReference>
<feature type="transmembrane region" description="Helical" evidence="1">
    <location>
        <begin position="339"/>
        <end position="365"/>
    </location>
</feature>
<evidence type="ECO:0000259" key="2">
    <source>
        <dbReference type="Pfam" id="PF00535"/>
    </source>
</evidence>
<protein>
    <submittedName>
        <fullName evidence="4">Glycosyltransferase family 2 protein</fullName>
    </submittedName>
</protein>
<dbReference type="Proteomes" id="UP000768163">
    <property type="component" value="Unassembled WGS sequence"/>
</dbReference>
<dbReference type="Proteomes" id="UP000738826">
    <property type="component" value="Unassembled WGS sequence"/>
</dbReference>
<sequence>MDIIITTTFVLYFLSLYIAILFLLIVIEKFENITEEISKSSKIIDFPTVAIIIPTYNEEKNIKNAVESCLNLDYPKEKLHIIVVDDCSKDNTVKICEGYEKFENFKLIKKEKNAGKANSLNIAISQADDDFVCCLDADSEFEKNFLKNVIEKFNDRNVVAVTPSMKVKETKNIIQKIQYIEYLFSIYIRKILSFMNAVYVTPGPGSIYRRKIFNEFSFDEKNLVEDMEIAMKIQKTGLKIENSVNAITYTTTPEKIFNLYRQRLRWYGGYIENIFGNHRDLIFSRCSPNLGFFIIPMNFVMSFAALFFLFTFLFFTFIQPILNFVKKLILGIATIDFSINFEFGFMSGFLLVFFLISIIVIFLSFKFSGEIDNKKTTNKEKLKSAVYFLLFYFLIYSTFFMASIFYIIYRKISMKKGW</sequence>
<feature type="transmembrane region" description="Helical" evidence="1">
    <location>
        <begin position="290"/>
        <end position="318"/>
    </location>
</feature>
<name>A0A8J8CIU3_9ARCH</name>
<dbReference type="InterPro" id="IPR029044">
    <property type="entry name" value="Nucleotide-diphossugar_trans"/>
</dbReference>
<dbReference type="AlphaFoldDB" id="A0A8J8CIU3"/>
<dbReference type="PANTHER" id="PTHR43630">
    <property type="entry name" value="POLY-BETA-1,6-N-ACETYL-D-GLUCOSAMINE SYNTHASE"/>
    <property type="match status" value="1"/>
</dbReference>
<dbReference type="CDD" id="cd06423">
    <property type="entry name" value="CESA_like"/>
    <property type="match status" value="1"/>
</dbReference>
<evidence type="ECO:0000313" key="5">
    <source>
        <dbReference type="Proteomes" id="UP000738826"/>
    </source>
</evidence>